<evidence type="ECO:0000256" key="5">
    <source>
        <dbReference type="ARBA" id="ARBA00023239"/>
    </source>
</evidence>
<dbReference type="Pfam" id="PF02618">
    <property type="entry name" value="YceG"/>
    <property type="match status" value="1"/>
</dbReference>
<comment type="subcellular location">
    <subcellularLocation>
        <location evidence="7">Cell membrane</location>
        <topology evidence="7">Single-pass membrane protein</topology>
    </subcellularLocation>
</comment>
<keyword evidence="6 7" id="KW-0961">Cell wall biogenesis/degradation</keyword>
<dbReference type="RefSeq" id="WP_343951371.1">
    <property type="nucleotide sequence ID" value="NZ_BAAAHQ010000020.1"/>
</dbReference>
<evidence type="ECO:0000256" key="1">
    <source>
        <dbReference type="ARBA" id="ARBA00022475"/>
    </source>
</evidence>
<keyword evidence="1 7" id="KW-1003">Cell membrane</keyword>
<comment type="catalytic activity">
    <reaction evidence="7">
        <text>a peptidoglycan chain = a peptidoglycan chain with N-acetyl-1,6-anhydromuramyl-[peptide] at the reducing end + a peptidoglycan chain with N-acetylglucosamine at the non-reducing end.</text>
        <dbReference type="EC" id="4.2.2.29"/>
    </reaction>
</comment>
<dbReference type="Gene3D" id="3.30.1490.480">
    <property type="entry name" value="Endolytic murein transglycosylase"/>
    <property type="match status" value="1"/>
</dbReference>
<dbReference type="CDD" id="cd08010">
    <property type="entry name" value="MltG_like"/>
    <property type="match status" value="1"/>
</dbReference>
<feature type="transmembrane region" description="Helical" evidence="7">
    <location>
        <begin position="34"/>
        <end position="56"/>
    </location>
</feature>
<reference evidence="9 10" key="1">
    <citation type="journal article" date="2019" name="Int. J. Syst. Evol. Microbiol.">
        <title>The Global Catalogue of Microorganisms (GCM) 10K type strain sequencing project: providing services to taxonomists for standard genome sequencing and annotation.</title>
        <authorList>
            <consortium name="The Broad Institute Genomics Platform"/>
            <consortium name="The Broad Institute Genome Sequencing Center for Infectious Disease"/>
            <person name="Wu L."/>
            <person name="Ma J."/>
        </authorList>
    </citation>
    <scope>NUCLEOTIDE SEQUENCE [LARGE SCALE GENOMIC DNA]</scope>
    <source>
        <strain evidence="9 10">JCM 11136</strain>
    </source>
</reference>
<keyword evidence="10" id="KW-1185">Reference proteome</keyword>
<dbReference type="PANTHER" id="PTHR30518:SF2">
    <property type="entry name" value="ENDOLYTIC MUREIN TRANSGLYCOSYLASE"/>
    <property type="match status" value="1"/>
</dbReference>
<evidence type="ECO:0000256" key="6">
    <source>
        <dbReference type="ARBA" id="ARBA00023316"/>
    </source>
</evidence>
<keyword evidence="4 7" id="KW-0472">Membrane</keyword>
<comment type="function">
    <text evidence="7">Functions as a peptidoglycan terminase that cleaves nascent peptidoglycan strands endolytically to terminate their elongation.</text>
</comment>
<keyword evidence="5 7" id="KW-0456">Lyase</keyword>
<dbReference type="PANTHER" id="PTHR30518">
    <property type="entry name" value="ENDOLYTIC MUREIN TRANSGLYCOSYLASE"/>
    <property type="match status" value="1"/>
</dbReference>
<keyword evidence="3 7" id="KW-1133">Transmembrane helix</keyword>
<comment type="similarity">
    <text evidence="7">Belongs to the transglycosylase MltG family.</text>
</comment>
<dbReference type="EMBL" id="BAAAHQ010000020">
    <property type="protein sequence ID" value="GAA0933248.1"/>
    <property type="molecule type" value="Genomic_DNA"/>
</dbReference>
<comment type="caution">
    <text evidence="9">The sequence shown here is derived from an EMBL/GenBank/DDBJ whole genome shotgun (WGS) entry which is preliminary data.</text>
</comment>
<evidence type="ECO:0000313" key="9">
    <source>
        <dbReference type="EMBL" id="GAA0933248.1"/>
    </source>
</evidence>
<feature type="compositionally biased region" description="Basic residues" evidence="8">
    <location>
        <begin position="14"/>
        <end position="26"/>
    </location>
</feature>
<feature type="site" description="Important for catalytic activity" evidence="7">
    <location>
        <position position="255"/>
    </location>
</feature>
<gene>
    <name evidence="7" type="primary">mltG</name>
    <name evidence="9" type="ORF">GCM10009560_39370</name>
</gene>
<dbReference type="HAMAP" id="MF_02065">
    <property type="entry name" value="MltG"/>
    <property type="match status" value="1"/>
</dbReference>
<evidence type="ECO:0000256" key="3">
    <source>
        <dbReference type="ARBA" id="ARBA00022989"/>
    </source>
</evidence>
<dbReference type="InterPro" id="IPR003770">
    <property type="entry name" value="MLTG-like"/>
</dbReference>
<evidence type="ECO:0000256" key="4">
    <source>
        <dbReference type="ARBA" id="ARBA00023136"/>
    </source>
</evidence>
<keyword evidence="2 7" id="KW-0812">Transmembrane</keyword>
<protein>
    <recommendedName>
        <fullName evidence="7">Endolytic murein transglycosylase</fullName>
        <ecNumber evidence="7">4.2.2.29</ecNumber>
    </recommendedName>
    <alternativeName>
        <fullName evidence="7">Peptidoglycan lytic transglycosylase</fullName>
    </alternativeName>
    <alternativeName>
        <fullName evidence="7">Peptidoglycan polymerization terminase</fullName>
    </alternativeName>
</protein>
<evidence type="ECO:0000256" key="2">
    <source>
        <dbReference type="ARBA" id="ARBA00022692"/>
    </source>
</evidence>
<dbReference type="EC" id="4.2.2.29" evidence="7"/>
<proteinExistence type="inferred from homology"/>
<organism evidence="9 10">
    <name type="scientific">Nonomuraea longicatena</name>
    <dbReference type="NCBI Taxonomy" id="83682"/>
    <lineage>
        <taxon>Bacteria</taxon>
        <taxon>Bacillati</taxon>
        <taxon>Actinomycetota</taxon>
        <taxon>Actinomycetes</taxon>
        <taxon>Streptosporangiales</taxon>
        <taxon>Streptosporangiaceae</taxon>
        <taxon>Nonomuraea</taxon>
    </lineage>
</organism>
<feature type="region of interest" description="Disordered" evidence="8">
    <location>
        <begin position="1"/>
        <end position="26"/>
    </location>
</feature>
<dbReference type="NCBIfam" id="TIGR00247">
    <property type="entry name" value="endolytic transglycosylase MltG"/>
    <property type="match status" value="1"/>
</dbReference>
<sequence length="376" mass="41368">MDFLLGSEDEGARPRRGGGRRGRRRRRRRNRGRFLAPLLALIVLIGILGGGGYYGYLWVSDRLIPDDYTGEGTGEVALEIKSGMSATDVAEELQRLGVVADSRAFVNAIENSGKSSALVPGHYTLRQKMAAASAVKLLDDGNRQFIPVTLKEGLRLSDTIKELAEKTKVPAKDLQAAAKKREELGLPGYTKGRLEGYAFPATYQFPPNAKAEEILGKMVDRFKESADKHGLEDSAKQMGYTPHQIIIIASIVQAEAGRVEDMAKISRVIYNRLASEPPMKLQMDSTVMYALNKYGHSATYAELKTPSKYNTYEHLGLPPGPIANPGDHAIEAALNPADGSWKWFVATNPEKSNVTKFASTDAEFQELMREFKANGY</sequence>
<accession>A0ABN1PVX8</accession>
<name>A0ABN1PVX8_9ACTN</name>
<evidence type="ECO:0000256" key="8">
    <source>
        <dbReference type="SAM" id="MobiDB-lite"/>
    </source>
</evidence>
<evidence type="ECO:0000256" key="7">
    <source>
        <dbReference type="HAMAP-Rule" id="MF_02065"/>
    </source>
</evidence>
<evidence type="ECO:0000313" key="10">
    <source>
        <dbReference type="Proteomes" id="UP001501578"/>
    </source>
</evidence>
<dbReference type="Proteomes" id="UP001501578">
    <property type="component" value="Unassembled WGS sequence"/>
</dbReference>